<comment type="caution">
    <text evidence="1">The sequence shown here is derived from an EMBL/GenBank/DDBJ whole genome shotgun (WGS) entry which is preliminary data.</text>
</comment>
<reference evidence="1" key="1">
    <citation type="submission" date="2022-08" db="EMBL/GenBank/DDBJ databases">
        <authorList>
            <person name="Gutierrez-Valencia J."/>
        </authorList>
    </citation>
    <scope>NUCLEOTIDE SEQUENCE</scope>
</reference>
<dbReference type="EMBL" id="CAMGYJ010000005">
    <property type="protein sequence ID" value="CAI0411647.1"/>
    <property type="molecule type" value="Genomic_DNA"/>
</dbReference>
<organism evidence="1 2">
    <name type="scientific">Linum tenue</name>
    <dbReference type="NCBI Taxonomy" id="586396"/>
    <lineage>
        <taxon>Eukaryota</taxon>
        <taxon>Viridiplantae</taxon>
        <taxon>Streptophyta</taxon>
        <taxon>Embryophyta</taxon>
        <taxon>Tracheophyta</taxon>
        <taxon>Spermatophyta</taxon>
        <taxon>Magnoliopsida</taxon>
        <taxon>eudicotyledons</taxon>
        <taxon>Gunneridae</taxon>
        <taxon>Pentapetalae</taxon>
        <taxon>rosids</taxon>
        <taxon>fabids</taxon>
        <taxon>Malpighiales</taxon>
        <taxon>Linaceae</taxon>
        <taxon>Linum</taxon>
    </lineage>
</organism>
<accession>A0AAV0JQ70</accession>
<name>A0AAV0JQ70_9ROSI</name>
<dbReference type="AlphaFoldDB" id="A0AAV0JQ70"/>
<protein>
    <submittedName>
        <fullName evidence="1">Uncharacterized protein</fullName>
    </submittedName>
</protein>
<proteinExistence type="predicted"/>
<evidence type="ECO:0000313" key="2">
    <source>
        <dbReference type="Proteomes" id="UP001154282"/>
    </source>
</evidence>
<dbReference type="Proteomes" id="UP001154282">
    <property type="component" value="Unassembled WGS sequence"/>
</dbReference>
<keyword evidence="2" id="KW-1185">Reference proteome</keyword>
<gene>
    <name evidence="1" type="ORF">LITE_LOCUS15254</name>
</gene>
<evidence type="ECO:0000313" key="1">
    <source>
        <dbReference type="EMBL" id="CAI0411647.1"/>
    </source>
</evidence>
<sequence length="82" mass="9264">MWAGGILDRLVVNAAWVHSWYSIRHLCPCGIAAAAAEKRLKEKEIWGVLGSCLRFHSMFWCNLGCCCRGFGVSYYFSIILYG</sequence>